<protein>
    <submittedName>
        <fullName evidence="1">Uncharacterized protein</fullName>
    </submittedName>
</protein>
<comment type="caution">
    <text evidence="1">The sequence shown here is derived from an EMBL/GenBank/DDBJ whole genome shotgun (WGS) entry which is preliminary data.</text>
</comment>
<dbReference type="PATRIC" id="fig|34073.19.peg.4141"/>
<organism evidence="1 2">
    <name type="scientific">Variovorax paradoxus</name>
    <dbReference type="NCBI Taxonomy" id="34073"/>
    <lineage>
        <taxon>Bacteria</taxon>
        <taxon>Pseudomonadati</taxon>
        <taxon>Pseudomonadota</taxon>
        <taxon>Betaproteobacteria</taxon>
        <taxon>Burkholderiales</taxon>
        <taxon>Comamonadaceae</taxon>
        <taxon>Variovorax</taxon>
    </lineage>
</organism>
<keyword evidence="2" id="KW-1185">Reference proteome</keyword>
<accession>A0A0H2LY83</accession>
<proteinExistence type="predicted"/>
<evidence type="ECO:0000313" key="1">
    <source>
        <dbReference type="EMBL" id="KLN54741.1"/>
    </source>
</evidence>
<dbReference type="RefSeq" id="WP_053063295.1">
    <property type="nucleotide sequence ID" value="NZ_JZWI01000021.1"/>
</dbReference>
<dbReference type="AlphaFoldDB" id="A0A0H2LY83"/>
<sequence length="176" mass="19430">MTIEFRFDQRTRAFIGPHDAEPSPLEPGKFLISAFATEIAPPVFTAGQMAYFRDDAWVVEDLPAPLPEPGAAPAPEPVEPTFEDRLKALQDVVQLQLDAVARVYGYDSIASAVSYAEEPAVPKFQLEGQALRAWRSRVWAACYELLGQVQREERDEPTADELLAALPAFEAPEAAE</sequence>
<reference evidence="1 2" key="1">
    <citation type="submission" date="2015-03" db="EMBL/GenBank/DDBJ databases">
        <title>Genome sequence of Variovorax paradoxus TBEA6.</title>
        <authorList>
            <person name="Poehlein A."/>
            <person name="Schuldes J."/>
            <person name="Wuebbeler J.H."/>
            <person name="Hiessl S."/>
            <person name="Steinbuechel A."/>
            <person name="Daniel R."/>
        </authorList>
    </citation>
    <scope>NUCLEOTIDE SEQUENCE [LARGE SCALE GENOMIC DNA]</scope>
    <source>
        <strain evidence="1 2">TBEA6</strain>
    </source>
</reference>
<dbReference type="Proteomes" id="UP000035170">
    <property type="component" value="Unassembled WGS sequence"/>
</dbReference>
<gene>
    <name evidence="1" type="ORF">VPARA_40450</name>
</gene>
<evidence type="ECO:0000313" key="2">
    <source>
        <dbReference type="Proteomes" id="UP000035170"/>
    </source>
</evidence>
<name>A0A0H2LY83_VARPD</name>
<dbReference type="EMBL" id="JZWI01000021">
    <property type="protein sequence ID" value="KLN54741.1"/>
    <property type="molecule type" value="Genomic_DNA"/>
</dbReference>